<dbReference type="Proteomes" id="UP001362999">
    <property type="component" value="Unassembled WGS sequence"/>
</dbReference>
<keyword evidence="2" id="KW-1185">Reference proteome</keyword>
<dbReference type="Gene3D" id="3.80.10.10">
    <property type="entry name" value="Ribonuclease Inhibitor"/>
    <property type="match status" value="1"/>
</dbReference>
<organism evidence="1 2">
    <name type="scientific">Favolaschia claudopus</name>
    <dbReference type="NCBI Taxonomy" id="2862362"/>
    <lineage>
        <taxon>Eukaryota</taxon>
        <taxon>Fungi</taxon>
        <taxon>Dikarya</taxon>
        <taxon>Basidiomycota</taxon>
        <taxon>Agaricomycotina</taxon>
        <taxon>Agaricomycetes</taxon>
        <taxon>Agaricomycetidae</taxon>
        <taxon>Agaricales</taxon>
        <taxon>Marasmiineae</taxon>
        <taxon>Mycenaceae</taxon>
        <taxon>Favolaschia</taxon>
    </lineage>
</organism>
<evidence type="ECO:0000313" key="2">
    <source>
        <dbReference type="Proteomes" id="UP001362999"/>
    </source>
</evidence>
<gene>
    <name evidence="1" type="ORF">R3P38DRAFT_2818295</name>
</gene>
<accession>A0AAW0ECF7</accession>
<sequence length="516" mass="58387">MFTERLTHVPALSLPFELISAIFVLCLPRRRRVRPHPLHAPLNLASVCSHWRAVALGTPELWASISWELNDDIYYGIPQLFDSDGALLDFDHPLVALMNSWFPRASGYPLSISVFHSGNGSVSNSIWTAMSSYCFDLGRIELTLPVTEFEAFDRAFSSIPFPSLTTLSIRVPDIETDDVPPIADDVQFNSIAHSSSLEVLDFRAYNIGLDTHRLNLLPHTLRAIHLLCWIPYTDENMPPLTADPLALILVHFPTLEVLHILISLFALAGYPNPQRVTSTSLKMLIVNNEDALNHLTLPNLLHLHIPYIRTPSVLHSFFSHSQCRRLSTLAIGISGDLDNDALIGILSLLPELESLSLEVMDPDPLPATFNWETILFRVDLVPRLRTLAIQLPSYHAPSAYELWIELIQARKATLRRAHLFMENDDDDIDMPSPSPPYPEIKAKLGALVMSGIDARIITNPRETFFEFDFGLLGPIDLQHARLPQLHFGENVEELVEYNERVVNWWRRRVVDGEYLE</sequence>
<dbReference type="InterPro" id="IPR032675">
    <property type="entry name" value="LRR_dom_sf"/>
</dbReference>
<dbReference type="AlphaFoldDB" id="A0AAW0ECF7"/>
<comment type="caution">
    <text evidence="1">The sequence shown here is derived from an EMBL/GenBank/DDBJ whole genome shotgun (WGS) entry which is preliminary data.</text>
</comment>
<dbReference type="Gene3D" id="1.20.1280.50">
    <property type="match status" value="1"/>
</dbReference>
<reference evidence="1 2" key="1">
    <citation type="journal article" date="2024" name="J Genomics">
        <title>Draft genome sequencing and assembly of Favolaschia claudopus CIRM-BRFM 2984 isolated from oak limbs.</title>
        <authorList>
            <person name="Navarro D."/>
            <person name="Drula E."/>
            <person name="Chaduli D."/>
            <person name="Cazenave R."/>
            <person name="Ahrendt S."/>
            <person name="Wang J."/>
            <person name="Lipzen A."/>
            <person name="Daum C."/>
            <person name="Barry K."/>
            <person name="Grigoriev I.V."/>
            <person name="Favel A."/>
            <person name="Rosso M.N."/>
            <person name="Martin F."/>
        </authorList>
    </citation>
    <scope>NUCLEOTIDE SEQUENCE [LARGE SCALE GENOMIC DNA]</scope>
    <source>
        <strain evidence="1 2">CIRM-BRFM 2984</strain>
    </source>
</reference>
<dbReference type="SUPFAM" id="SSF52047">
    <property type="entry name" value="RNI-like"/>
    <property type="match status" value="1"/>
</dbReference>
<dbReference type="EMBL" id="JAWWNJ010000001">
    <property type="protein sequence ID" value="KAK7063364.1"/>
    <property type="molecule type" value="Genomic_DNA"/>
</dbReference>
<proteinExistence type="predicted"/>
<evidence type="ECO:0000313" key="1">
    <source>
        <dbReference type="EMBL" id="KAK7063364.1"/>
    </source>
</evidence>
<name>A0AAW0ECF7_9AGAR</name>
<protein>
    <recommendedName>
        <fullName evidence="3">F-box domain-containing protein</fullName>
    </recommendedName>
</protein>
<evidence type="ECO:0008006" key="3">
    <source>
        <dbReference type="Google" id="ProtNLM"/>
    </source>
</evidence>